<sequence>MSTSQLLAALGDADPAVRRAAEDALVALGPSALPLLLARLLDSDVPAFENAALNVVRRSGRSAFRASLDALREAAPGQAQRRAVRAFTGLGAAALADYTGALGHEDPVVRRAAVSALGEFGKPGEFGEEGVAIAAQVVPLLGDPDAEVRRQAVSAFCSWGAGVVPLLRAVRRGGPGAARAGALEALAEIGGEAVLSARDVAALERLVRIKLPDDVPSPLTCCHLSWIAVSTGDQGGVMDLLGLSDPRRVPFAAGVFAADCDGHGGLGADPLAQYRRVFVTPELDGWTLVVGAWCDPVDEERAAEVLAACARLSARYGRAQAYWHSYQNDGSAVLVAEGGTVLRRFAFVPGEEVRHLELGAPLPYEQQRRAVLGLPPLAAGRPDVDDEEDEGEEDEGEEDDDWFWELIDLAPGLAGHLSLDPRNVDGRTPARGTGCLALTGYGRESGAPPGALRL</sequence>
<protein>
    <recommendedName>
        <fullName evidence="4">HEAT repeat protein</fullName>
    </recommendedName>
</protein>
<comment type="caution">
    <text evidence="2">The sequence shown here is derived from an EMBL/GenBank/DDBJ whole genome shotgun (WGS) entry which is preliminary data.</text>
</comment>
<keyword evidence="3" id="KW-1185">Reference proteome</keyword>
<evidence type="ECO:0008006" key="4">
    <source>
        <dbReference type="Google" id="ProtNLM"/>
    </source>
</evidence>
<gene>
    <name evidence="2" type="ORF">VM95_17760</name>
</gene>
<dbReference type="Gene3D" id="1.25.10.10">
    <property type="entry name" value="Leucine-rich Repeat Variant"/>
    <property type="match status" value="2"/>
</dbReference>
<accession>A0A0F2TER8</accession>
<evidence type="ECO:0000256" key="1">
    <source>
        <dbReference type="SAM" id="MobiDB-lite"/>
    </source>
</evidence>
<dbReference type="AlphaFoldDB" id="A0A0F2TER8"/>
<organism evidence="2 3">
    <name type="scientific">Streptomyces rubellomurinus (strain ATCC 31215)</name>
    <dbReference type="NCBI Taxonomy" id="359131"/>
    <lineage>
        <taxon>Bacteria</taxon>
        <taxon>Bacillati</taxon>
        <taxon>Actinomycetota</taxon>
        <taxon>Actinomycetes</taxon>
        <taxon>Kitasatosporales</taxon>
        <taxon>Streptomycetaceae</taxon>
        <taxon>Streptomyces</taxon>
    </lineage>
</organism>
<dbReference type="InterPro" id="IPR016024">
    <property type="entry name" value="ARM-type_fold"/>
</dbReference>
<evidence type="ECO:0000313" key="3">
    <source>
        <dbReference type="Proteomes" id="UP000033699"/>
    </source>
</evidence>
<dbReference type="Proteomes" id="UP000033699">
    <property type="component" value="Unassembled WGS sequence"/>
</dbReference>
<dbReference type="PATRIC" id="fig|359131.3.peg.4143"/>
<feature type="region of interest" description="Disordered" evidence="1">
    <location>
        <begin position="375"/>
        <end position="401"/>
    </location>
</feature>
<evidence type="ECO:0000313" key="2">
    <source>
        <dbReference type="EMBL" id="KJS60996.1"/>
    </source>
</evidence>
<dbReference type="Pfam" id="PF13646">
    <property type="entry name" value="HEAT_2"/>
    <property type="match status" value="1"/>
</dbReference>
<dbReference type="SUPFAM" id="SSF48371">
    <property type="entry name" value="ARM repeat"/>
    <property type="match status" value="1"/>
</dbReference>
<feature type="compositionally biased region" description="Acidic residues" evidence="1">
    <location>
        <begin position="384"/>
        <end position="401"/>
    </location>
</feature>
<dbReference type="EMBL" id="JZKH01000033">
    <property type="protein sequence ID" value="KJS60996.1"/>
    <property type="molecule type" value="Genomic_DNA"/>
</dbReference>
<proteinExistence type="predicted"/>
<dbReference type="InterPro" id="IPR011989">
    <property type="entry name" value="ARM-like"/>
</dbReference>
<name>A0A0F2TER8_STRR3</name>
<dbReference type="RefSeq" id="WP_052707426.1">
    <property type="nucleotide sequence ID" value="NZ_JZKH01000033.1"/>
</dbReference>
<reference evidence="2 3" key="1">
    <citation type="submission" date="2015-02" db="EMBL/GenBank/DDBJ databases">
        <authorList>
            <person name="Ju K.-S."/>
            <person name="Doroghazi J.R."/>
            <person name="Metcalf W."/>
        </authorList>
    </citation>
    <scope>NUCLEOTIDE SEQUENCE [LARGE SCALE GENOMIC DNA]</scope>
    <source>
        <strain evidence="2 3">ATCC 31215</strain>
    </source>
</reference>